<feature type="binding site" evidence="6">
    <location>
        <position position="115"/>
    </location>
    <ligand>
        <name>Ca(2+)</name>
        <dbReference type="ChEBI" id="CHEBI:29108"/>
        <label>1</label>
        <note>catalytic</note>
    </ligand>
</feature>
<dbReference type="AlphaFoldDB" id="A0AAU9WPU7"/>
<evidence type="ECO:0000256" key="2">
    <source>
        <dbReference type="ARBA" id="ARBA00022801"/>
    </source>
</evidence>
<feature type="binding site" evidence="6">
    <location>
        <position position="270"/>
    </location>
    <ligand>
        <name>Ca(2+)</name>
        <dbReference type="ChEBI" id="CHEBI:29108"/>
        <label>1</label>
        <note>catalytic</note>
    </ligand>
</feature>
<feature type="binding site" evidence="6">
    <location>
        <position position="225"/>
    </location>
    <ligand>
        <name>Ca(2+)</name>
        <dbReference type="ChEBI" id="CHEBI:29108"/>
        <label>1</label>
        <note>catalytic</note>
    </ligand>
</feature>
<keyword evidence="6 8" id="KW-0106">Calcium</keyword>
<name>A0AAU9WPU7_9CNID</name>
<evidence type="ECO:0000256" key="5">
    <source>
        <dbReference type="PIRSR" id="PIRSR602640-1"/>
    </source>
</evidence>
<sequence>MGRLGEFVVFFMVTLFVAHVVKTLIFIGHFTHIVNHSPGPCRVIEVNGSEDLALLNDGLVFVSSGLRYRLSISYDPVLDTREGKILTFDFNKANKNPVELTLKNFNRSGFNPHGISAYQDPSSGAVSLFVINHRPDAQAIEIFDFERETHSLIHRRSVVNELIWSPNNLRAVGPDAFYVTNDNLFRYGTVQQLLYMYILNNFFASNIVYFDGFKAIEAISGVHPNGIAMDKDQSFVFASATHDNGVAVYRRRRDNTLEASQVIKVGAHVDNINVDPVTGNLWLATVPKILDIVAYSKNISHPSASQVLEVQLGKSSASGIAFPYHKVREVYRNDGKELSASTSALVYKSQLLVGTLATNMLYCEVKYY</sequence>
<keyword evidence="6 8" id="KW-0479">Metal-binding</keyword>
<feature type="binding site" evidence="6">
    <location>
        <position position="51"/>
    </location>
    <ligand>
        <name>Ca(2+)</name>
        <dbReference type="ChEBI" id="CHEBI:29108"/>
        <label>1</label>
        <note>catalytic</note>
    </ligand>
</feature>
<dbReference type="Proteomes" id="UP001159428">
    <property type="component" value="Unassembled WGS sequence"/>
</dbReference>
<evidence type="ECO:0000256" key="8">
    <source>
        <dbReference type="RuleBase" id="RU368025"/>
    </source>
</evidence>
<evidence type="ECO:0000313" key="10">
    <source>
        <dbReference type="EMBL" id="CAH3121424.1"/>
    </source>
</evidence>
<evidence type="ECO:0000256" key="3">
    <source>
        <dbReference type="ARBA" id="ARBA00023157"/>
    </source>
</evidence>
<dbReference type="PRINTS" id="PR01785">
    <property type="entry name" value="PARAOXONASE"/>
</dbReference>
<evidence type="ECO:0000256" key="9">
    <source>
        <dbReference type="SAM" id="Phobius"/>
    </source>
</evidence>
<keyword evidence="9" id="KW-0812">Transmembrane</keyword>
<comment type="caution">
    <text evidence="10">The sequence shown here is derived from an EMBL/GenBank/DDBJ whole genome shotgun (WGS) entry which is preliminary data.</text>
</comment>
<evidence type="ECO:0000256" key="7">
    <source>
        <dbReference type="PIRSR" id="PIRSR602640-3"/>
    </source>
</evidence>
<comment type="cofactor">
    <cofactor evidence="6 8">
        <name>Ca(2+)</name>
        <dbReference type="ChEBI" id="CHEBI:29108"/>
    </cofactor>
    <text evidence="6 8">Binds 2 calcium ions per subunit.</text>
</comment>
<accession>A0AAU9WPU7</accession>
<feature type="binding site" evidence="6">
    <location>
        <position position="168"/>
    </location>
    <ligand>
        <name>Ca(2+)</name>
        <dbReference type="ChEBI" id="CHEBI:29108"/>
        <label>1</label>
        <note>catalytic</note>
    </ligand>
</feature>
<dbReference type="EC" id="3.1.1.2" evidence="8"/>
<feature type="binding site" evidence="6">
    <location>
        <position position="271"/>
    </location>
    <ligand>
        <name>Ca(2+)</name>
        <dbReference type="ChEBI" id="CHEBI:29108"/>
        <label>1</label>
        <note>catalytic</note>
    </ligand>
</feature>
<dbReference type="GO" id="GO:0004064">
    <property type="term" value="F:arylesterase activity"/>
    <property type="evidence" value="ECO:0007669"/>
    <property type="project" value="UniProtKB-UniRule"/>
</dbReference>
<comment type="similarity">
    <text evidence="1 8">Belongs to the paraoxonase family.</text>
</comment>
<evidence type="ECO:0000256" key="1">
    <source>
        <dbReference type="ARBA" id="ARBA00008595"/>
    </source>
</evidence>
<protein>
    <recommendedName>
        <fullName evidence="8">Paraoxonase</fullName>
        <ecNumber evidence="8">3.1.1.2</ecNumber>
    </recommendedName>
</protein>
<dbReference type="GO" id="GO:0046872">
    <property type="term" value="F:metal ion binding"/>
    <property type="evidence" value="ECO:0007669"/>
    <property type="project" value="UniProtKB-KW"/>
</dbReference>
<feature type="binding site" evidence="6">
    <location>
        <position position="50"/>
    </location>
    <ligand>
        <name>Ca(2+)</name>
        <dbReference type="ChEBI" id="CHEBI:29108"/>
        <label>1</label>
        <note>catalytic</note>
    </ligand>
</feature>
<keyword evidence="3 7" id="KW-1015">Disulfide bond</keyword>
<keyword evidence="4 8" id="KW-0325">Glycoprotein</keyword>
<evidence type="ECO:0000256" key="6">
    <source>
        <dbReference type="PIRSR" id="PIRSR602640-2"/>
    </source>
</evidence>
<keyword evidence="2 8" id="KW-0378">Hydrolase</keyword>
<organism evidence="10 11">
    <name type="scientific">Pocillopora meandrina</name>
    <dbReference type="NCBI Taxonomy" id="46732"/>
    <lineage>
        <taxon>Eukaryota</taxon>
        <taxon>Metazoa</taxon>
        <taxon>Cnidaria</taxon>
        <taxon>Anthozoa</taxon>
        <taxon>Hexacorallia</taxon>
        <taxon>Scleractinia</taxon>
        <taxon>Astrocoeniina</taxon>
        <taxon>Pocilloporidae</taxon>
        <taxon>Pocillopora</taxon>
    </lineage>
</organism>
<proteinExistence type="inferred from homology"/>
<evidence type="ECO:0000313" key="11">
    <source>
        <dbReference type="Proteomes" id="UP001159428"/>
    </source>
</evidence>
<dbReference type="InterPro" id="IPR051288">
    <property type="entry name" value="Serum_paraoxonase/arylesterase"/>
</dbReference>
<feature type="transmembrane region" description="Helical" evidence="9">
    <location>
        <begin position="7"/>
        <end position="30"/>
    </location>
</feature>
<dbReference type="SUPFAM" id="SSF63829">
    <property type="entry name" value="Calcium-dependent phosphotriesterase"/>
    <property type="match status" value="1"/>
</dbReference>
<dbReference type="InterPro" id="IPR002640">
    <property type="entry name" value="Arylesterase"/>
</dbReference>
<dbReference type="Pfam" id="PF01731">
    <property type="entry name" value="Arylesterase"/>
    <property type="match status" value="1"/>
</dbReference>
<gene>
    <name evidence="10" type="ORF">PMEA_00009225</name>
</gene>
<keyword evidence="9" id="KW-0472">Membrane</keyword>
<comment type="catalytic activity">
    <reaction evidence="8">
        <text>a phenyl acetate + H2O = a phenol + acetate + H(+)</text>
        <dbReference type="Rhea" id="RHEA:17309"/>
        <dbReference type="ChEBI" id="CHEBI:15377"/>
        <dbReference type="ChEBI" id="CHEBI:15378"/>
        <dbReference type="ChEBI" id="CHEBI:30089"/>
        <dbReference type="ChEBI" id="CHEBI:33853"/>
        <dbReference type="ChEBI" id="CHEBI:140310"/>
        <dbReference type="EC" id="3.1.1.2"/>
    </reaction>
</comment>
<dbReference type="PANTHER" id="PTHR11799">
    <property type="entry name" value="PARAOXONASE"/>
    <property type="match status" value="1"/>
</dbReference>
<dbReference type="PANTHER" id="PTHR11799:SF12">
    <property type="entry name" value="PARAOXONASE-RELATED"/>
    <property type="match status" value="1"/>
</dbReference>
<feature type="binding site" evidence="6">
    <location>
        <position position="167"/>
    </location>
    <ligand>
        <name>Ca(2+)</name>
        <dbReference type="ChEBI" id="CHEBI:29108"/>
        <label>1</label>
        <note>catalytic</note>
    </ligand>
</feature>
<keyword evidence="11" id="KW-1185">Reference proteome</keyword>
<dbReference type="EMBL" id="CALNXJ010000018">
    <property type="protein sequence ID" value="CAH3121424.1"/>
    <property type="molecule type" value="Genomic_DNA"/>
</dbReference>
<reference evidence="10 11" key="1">
    <citation type="submission" date="2022-05" db="EMBL/GenBank/DDBJ databases">
        <authorList>
            <consortium name="Genoscope - CEA"/>
            <person name="William W."/>
        </authorList>
    </citation>
    <scope>NUCLEOTIDE SEQUENCE [LARGE SCALE GENOMIC DNA]</scope>
</reference>
<dbReference type="Gene3D" id="2.120.10.30">
    <property type="entry name" value="TolB, C-terminal domain"/>
    <property type="match status" value="1"/>
</dbReference>
<feature type="active site" description="Proton acceptor" evidence="5">
    <location>
        <position position="113"/>
    </location>
</feature>
<evidence type="ECO:0000256" key="4">
    <source>
        <dbReference type="ARBA" id="ARBA00023180"/>
    </source>
</evidence>
<dbReference type="InterPro" id="IPR011042">
    <property type="entry name" value="6-blade_b-propeller_TolB-like"/>
</dbReference>
<keyword evidence="9" id="KW-1133">Transmembrane helix</keyword>
<feature type="disulfide bond" description="In form B" evidence="7">
    <location>
        <begin position="41"/>
        <end position="363"/>
    </location>
</feature>